<dbReference type="GO" id="GO:0019441">
    <property type="term" value="P:L-tryptophan catabolic process to kynurenine"/>
    <property type="evidence" value="ECO:0007669"/>
    <property type="project" value="InterPro"/>
</dbReference>
<keyword evidence="2" id="KW-1185">Reference proteome</keyword>
<gene>
    <name evidence="1" type="ORF">OQ273_15005</name>
</gene>
<dbReference type="InterPro" id="IPR037175">
    <property type="entry name" value="KFase_sf"/>
</dbReference>
<comment type="caution">
    <text evidence="1">The sequence shown here is derived from an EMBL/GenBank/DDBJ whole genome shotgun (WGS) entry which is preliminary data.</text>
</comment>
<dbReference type="PANTHER" id="PTHR31118">
    <property type="entry name" value="CYCLASE-LIKE PROTEIN 2"/>
    <property type="match status" value="1"/>
</dbReference>
<organism evidence="1 2">
    <name type="scientific">Hoeflea prorocentri</name>
    <dbReference type="NCBI Taxonomy" id="1922333"/>
    <lineage>
        <taxon>Bacteria</taxon>
        <taxon>Pseudomonadati</taxon>
        <taxon>Pseudomonadota</taxon>
        <taxon>Alphaproteobacteria</taxon>
        <taxon>Hyphomicrobiales</taxon>
        <taxon>Rhizobiaceae</taxon>
        <taxon>Hoeflea</taxon>
    </lineage>
</organism>
<accession>A0A9X3UK17</accession>
<dbReference type="InterPro" id="IPR007325">
    <property type="entry name" value="KFase/CYL"/>
</dbReference>
<name>A0A9X3UK17_9HYPH</name>
<dbReference type="Proteomes" id="UP001151234">
    <property type="component" value="Unassembled WGS sequence"/>
</dbReference>
<dbReference type="Pfam" id="PF04199">
    <property type="entry name" value="Cyclase"/>
    <property type="match status" value="1"/>
</dbReference>
<dbReference type="RefSeq" id="WP_267991303.1">
    <property type="nucleotide sequence ID" value="NZ_JAPJZI010000001.1"/>
</dbReference>
<reference evidence="1" key="1">
    <citation type="submission" date="2022-11" db="EMBL/GenBank/DDBJ databases">
        <title>Draft genome sequence of Hoeflea poritis E7-10 and Hoeflea prorocentri PM5-8, separated from scleractinian coral Porites lutea and marine dinoflagellate.</title>
        <authorList>
            <person name="Zhang G."/>
            <person name="Wei Q."/>
            <person name="Cai L."/>
        </authorList>
    </citation>
    <scope>NUCLEOTIDE SEQUENCE</scope>
    <source>
        <strain evidence="1">PM5-8</strain>
    </source>
</reference>
<dbReference type="Gene3D" id="3.50.30.50">
    <property type="entry name" value="Putative cyclase"/>
    <property type="match status" value="1"/>
</dbReference>
<protein>
    <submittedName>
        <fullName evidence="1">Cyclase family protein</fullName>
    </submittedName>
</protein>
<dbReference type="SUPFAM" id="SSF102198">
    <property type="entry name" value="Putative cyclase"/>
    <property type="match status" value="1"/>
</dbReference>
<dbReference type="AlphaFoldDB" id="A0A9X3UK17"/>
<evidence type="ECO:0000313" key="2">
    <source>
        <dbReference type="Proteomes" id="UP001151234"/>
    </source>
</evidence>
<dbReference type="PANTHER" id="PTHR31118:SF12">
    <property type="entry name" value="CYCLASE-LIKE PROTEIN 2"/>
    <property type="match status" value="1"/>
</dbReference>
<proteinExistence type="predicted"/>
<sequence>MSVVDLTKPIQYNPDDPSFMKVKVKHKPHRIGRWLVRVLGLPFNLMPKDFEGWADDTITKMGVHSTTHIDAPWHYGETSGGAPAQTIEQIPLDECIGPGLVLDMTHKEDGDPITAADMEEALAKSGGEISTGTIVLIRTGRDKFLGTKEYWKRGTGMSAEATDWLLDKGVTVTGIDQWGWDVPFHYQIARSKAEGRRDIFWEGHRVGQKRPYWHMEQLTNLSALPSHGFKVCVFPLKIVGASAAPTRVVALLED</sequence>
<evidence type="ECO:0000313" key="1">
    <source>
        <dbReference type="EMBL" id="MDA5399889.1"/>
    </source>
</evidence>
<dbReference type="EMBL" id="JAPJZI010000001">
    <property type="protein sequence ID" value="MDA5399889.1"/>
    <property type="molecule type" value="Genomic_DNA"/>
</dbReference>
<dbReference type="GO" id="GO:0004061">
    <property type="term" value="F:arylformamidase activity"/>
    <property type="evidence" value="ECO:0007669"/>
    <property type="project" value="InterPro"/>
</dbReference>